<gene>
    <name evidence="3" type="ORF">COU82_01835</name>
</gene>
<keyword evidence="1 3" id="KW-0328">Glycosyltransferase</keyword>
<accession>A0A2M8KC25</accession>
<name>A0A2M8KC25_9BACT</name>
<dbReference type="InterPro" id="IPR035994">
    <property type="entry name" value="Nucleoside_phosphorylase_sf"/>
</dbReference>
<dbReference type="GO" id="GO:0019509">
    <property type="term" value="P:L-methionine salvage from methylthioadenosine"/>
    <property type="evidence" value="ECO:0007669"/>
    <property type="project" value="TreeGrafter"/>
</dbReference>
<dbReference type="PANTHER" id="PTHR42679:SF2">
    <property type="entry name" value="S-METHYL-5'-THIOADENOSINE PHOSPHORYLASE"/>
    <property type="match status" value="1"/>
</dbReference>
<evidence type="ECO:0000256" key="1">
    <source>
        <dbReference type="ARBA" id="ARBA00022676"/>
    </source>
</evidence>
<proteinExistence type="predicted"/>
<dbReference type="GO" id="GO:0005829">
    <property type="term" value="C:cytosol"/>
    <property type="evidence" value="ECO:0007669"/>
    <property type="project" value="TreeGrafter"/>
</dbReference>
<dbReference type="Proteomes" id="UP000231648">
    <property type="component" value="Unassembled WGS sequence"/>
</dbReference>
<dbReference type="AlphaFoldDB" id="A0A2M8KC25"/>
<feature type="non-terminal residue" evidence="3">
    <location>
        <position position="1"/>
    </location>
</feature>
<protein>
    <submittedName>
        <fullName evidence="3">5'-methylthioadenosine phosphorylase</fullName>
        <ecNumber evidence="3">2.4.2.28</ecNumber>
    </submittedName>
</protein>
<organism evidence="3 4">
    <name type="scientific">Candidatus Portnoybacteria bacterium CG10_big_fil_rev_8_21_14_0_10_38_18</name>
    <dbReference type="NCBI Taxonomy" id="1974813"/>
    <lineage>
        <taxon>Bacteria</taxon>
        <taxon>Candidatus Portnoyibacteriota</taxon>
    </lineage>
</organism>
<evidence type="ECO:0000313" key="4">
    <source>
        <dbReference type="Proteomes" id="UP000231648"/>
    </source>
</evidence>
<dbReference type="GO" id="GO:0009116">
    <property type="term" value="P:nucleoside metabolic process"/>
    <property type="evidence" value="ECO:0007669"/>
    <property type="project" value="InterPro"/>
</dbReference>
<dbReference type="Gene3D" id="3.40.50.1580">
    <property type="entry name" value="Nucleoside phosphorylase domain"/>
    <property type="match status" value="1"/>
</dbReference>
<keyword evidence="2 3" id="KW-0808">Transferase</keyword>
<dbReference type="GO" id="GO:0017061">
    <property type="term" value="F:S-methyl-5-thioadenosine phosphorylase activity"/>
    <property type="evidence" value="ECO:0007669"/>
    <property type="project" value="UniProtKB-EC"/>
</dbReference>
<sequence length="74" mass="8397">LAREAEMCYVNISLVTDYDVGLVGKVKPVSIEEVIKVFNKNTEKLKKVILEIIEKIPKDYYCKQCHGALKNAVI</sequence>
<evidence type="ECO:0000256" key="2">
    <source>
        <dbReference type="ARBA" id="ARBA00022679"/>
    </source>
</evidence>
<dbReference type="EC" id="2.4.2.28" evidence="3"/>
<comment type="caution">
    <text evidence="3">The sequence shown here is derived from an EMBL/GenBank/DDBJ whole genome shotgun (WGS) entry which is preliminary data.</text>
</comment>
<dbReference type="PANTHER" id="PTHR42679">
    <property type="entry name" value="S-METHYL-5'-THIOADENOSINE PHOSPHORYLASE"/>
    <property type="match status" value="1"/>
</dbReference>
<dbReference type="EMBL" id="PFDX01000021">
    <property type="protein sequence ID" value="PJE57456.1"/>
    <property type="molecule type" value="Genomic_DNA"/>
</dbReference>
<evidence type="ECO:0000313" key="3">
    <source>
        <dbReference type="EMBL" id="PJE57456.1"/>
    </source>
</evidence>
<dbReference type="SUPFAM" id="SSF53167">
    <property type="entry name" value="Purine and uridine phosphorylases"/>
    <property type="match status" value="1"/>
</dbReference>
<dbReference type="InterPro" id="IPR010044">
    <property type="entry name" value="MTAP"/>
</dbReference>
<reference evidence="4" key="1">
    <citation type="submission" date="2017-09" db="EMBL/GenBank/DDBJ databases">
        <title>Depth-based differentiation of microbial function through sediment-hosted aquifers and enrichment of novel symbionts in the deep terrestrial subsurface.</title>
        <authorList>
            <person name="Probst A.J."/>
            <person name="Ladd B."/>
            <person name="Jarett J.K."/>
            <person name="Geller-Mcgrath D.E."/>
            <person name="Sieber C.M.K."/>
            <person name="Emerson J.B."/>
            <person name="Anantharaman K."/>
            <person name="Thomas B.C."/>
            <person name="Malmstrom R."/>
            <person name="Stieglmeier M."/>
            <person name="Klingl A."/>
            <person name="Woyke T."/>
            <person name="Ryan C.M."/>
            <person name="Banfield J.F."/>
        </authorList>
    </citation>
    <scope>NUCLEOTIDE SEQUENCE [LARGE SCALE GENOMIC DNA]</scope>
</reference>